<reference evidence="3" key="1">
    <citation type="submission" date="2022-11" db="UniProtKB">
        <authorList>
            <consortium name="WormBaseParasite"/>
        </authorList>
    </citation>
    <scope>IDENTIFICATION</scope>
</reference>
<name>A0A914H4G6_GLORO</name>
<proteinExistence type="predicted"/>
<sequence>MLSDNSTLSYSFRIPAKLRKAPRKMSAFTTSSQRQFAERGKQQRRNTSGTTVQKERRRQRTMTARSTWTGVGHGNRDEGSTATRLLGETSVVHSFGAIEL</sequence>
<accession>A0A914H4G6</accession>
<dbReference type="Proteomes" id="UP000887572">
    <property type="component" value="Unplaced"/>
</dbReference>
<evidence type="ECO:0000313" key="3">
    <source>
        <dbReference type="WBParaSite" id="Gr19_v10_g13758.t1"/>
    </source>
</evidence>
<dbReference type="WBParaSite" id="Gr19_v10_g13758.t1">
    <property type="protein sequence ID" value="Gr19_v10_g13758.t1"/>
    <property type="gene ID" value="Gr19_v10_g13758"/>
</dbReference>
<evidence type="ECO:0000313" key="2">
    <source>
        <dbReference type="Proteomes" id="UP000887572"/>
    </source>
</evidence>
<evidence type="ECO:0000256" key="1">
    <source>
        <dbReference type="SAM" id="MobiDB-lite"/>
    </source>
</evidence>
<protein>
    <submittedName>
        <fullName evidence="3">Uncharacterized protein</fullName>
    </submittedName>
</protein>
<dbReference type="AlphaFoldDB" id="A0A914H4G6"/>
<organism evidence="2 3">
    <name type="scientific">Globodera rostochiensis</name>
    <name type="common">Golden nematode worm</name>
    <name type="synonym">Heterodera rostochiensis</name>
    <dbReference type="NCBI Taxonomy" id="31243"/>
    <lineage>
        <taxon>Eukaryota</taxon>
        <taxon>Metazoa</taxon>
        <taxon>Ecdysozoa</taxon>
        <taxon>Nematoda</taxon>
        <taxon>Chromadorea</taxon>
        <taxon>Rhabditida</taxon>
        <taxon>Tylenchina</taxon>
        <taxon>Tylenchomorpha</taxon>
        <taxon>Tylenchoidea</taxon>
        <taxon>Heteroderidae</taxon>
        <taxon>Heteroderinae</taxon>
        <taxon>Globodera</taxon>
    </lineage>
</organism>
<feature type="region of interest" description="Disordered" evidence="1">
    <location>
        <begin position="21"/>
        <end position="81"/>
    </location>
</feature>
<keyword evidence="2" id="KW-1185">Reference proteome</keyword>